<feature type="domain" description="Sushi" evidence="6">
    <location>
        <begin position="302"/>
        <end position="374"/>
    </location>
</feature>
<reference evidence="7" key="1">
    <citation type="submission" date="2020-03" db="EMBL/GenBank/DDBJ databases">
        <authorList>
            <person name="Chebbi M.A."/>
            <person name="Drezen J.M."/>
        </authorList>
    </citation>
    <scope>NUCLEOTIDE SEQUENCE</scope>
    <source>
        <tissue evidence="7">Whole body</tissue>
    </source>
</reference>
<reference evidence="7" key="2">
    <citation type="submission" date="2021-04" db="EMBL/GenBank/DDBJ databases">
        <title>Genome-wide patterns of bracovirus chromosomal integration into multiple host tissues during parasitism.</title>
        <authorList>
            <person name="Chebbi M.A.C."/>
        </authorList>
    </citation>
    <scope>NUCLEOTIDE SEQUENCE</scope>
    <source>
        <tissue evidence="7">Whole body</tissue>
    </source>
</reference>
<dbReference type="AlphaFoldDB" id="A0A8J5V6A4"/>
<evidence type="ECO:0000259" key="6">
    <source>
        <dbReference type="PROSITE" id="PS50923"/>
    </source>
</evidence>
<proteinExistence type="predicted"/>
<name>A0A8J5V6A4_9HYME</name>
<dbReference type="CDD" id="cd00033">
    <property type="entry name" value="CCP"/>
    <property type="match status" value="1"/>
</dbReference>
<dbReference type="PROSITE" id="PS50068">
    <property type="entry name" value="LDLRA_2"/>
    <property type="match status" value="4"/>
</dbReference>
<dbReference type="OrthoDB" id="2019384at2759"/>
<evidence type="ECO:0000256" key="2">
    <source>
        <dbReference type="PROSITE-ProRule" id="PRU00124"/>
    </source>
</evidence>
<evidence type="ECO:0000313" key="8">
    <source>
        <dbReference type="Proteomes" id="UP000729913"/>
    </source>
</evidence>
<dbReference type="InterPro" id="IPR000436">
    <property type="entry name" value="Sushi_SCR_CCP_dom"/>
</dbReference>
<dbReference type="SMART" id="SM00020">
    <property type="entry name" value="Tryp_SPc"/>
    <property type="match status" value="1"/>
</dbReference>
<dbReference type="PROSITE" id="PS01209">
    <property type="entry name" value="LDLRA_1"/>
    <property type="match status" value="2"/>
</dbReference>
<keyword evidence="4" id="KW-0732">Signal</keyword>
<dbReference type="PROSITE" id="PS50923">
    <property type="entry name" value="SUSHI"/>
    <property type="match status" value="2"/>
</dbReference>
<feature type="disulfide bond" evidence="2">
    <location>
        <begin position="121"/>
        <end position="133"/>
    </location>
</feature>
<feature type="disulfide bond" evidence="2">
    <location>
        <begin position="77"/>
        <end position="95"/>
    </location>
</feature>
<feature type="domain" description="Peptidase S1" evidence="5">
    <location>
        <begin position="387"/>
        <end position="650"/>
    </location>
</feature>
<dbReference type="PROSITE" id="PS50240">
    <property type="entry name" value="TRYPSIN_DOM"/>
    <property type="match status" value="1"/>
</dbReference>
<dbReference type="Proteomes" id="UP000729913">
    <property type="component" value="Unassembled WGS sequence"/>
</dbReference>
<dbReference type="InterPro" id="IPR023415">
    <property type="entry name" value="LDLR_class-A_CS"/>
</dbReference>
<evidence type="ECO:0000256" key="3">
    <source>
        <dbReference type="PROSITE-ProRule" id="PRU00302"/>
    </source>
</evidence>
<evidence type="ECO:0000256" key="1">
    <source>
        <dbReference type="ARBA" id="ARBA00023157"/>
    </source>
</evidence>
<feature type="disulfide bond" evidence="2">
    <location>
        <begin position="128"/>
        <end position="146"/>
    </location>
</feature>
<dbReference type="PANTHER" id="PTHR24252:SF7">
    <property type="entry name" value="HYALIN"/>
    <property type="match status" value="1"/>
</dbReference>
<keyword evidence="3" id="KW-0768">Sushi</keyword>
<dbReference type="Pfam" id="PF00057">
    <property type="entry name" value="Ldl_recept_a"/>
    <property type="match status" value="4"/>
</dbReference>
<dbReference type="SMART" id="SM00032">
    <property type="entry name" value="CCP"/>
    <property type="match status" value="1"/>
</dbReference>
<feature type="disulfide bond" evidence="2">
    <location>
        <begin position="162"/>
        <end position="174"/>
    </location>
</feature>
<feature type="disulfide bond" evidence="2">
    <location>
        <begin position="34"/>
        <end position="52"/>
    </location>
</feature>
<feature type="disulfide bond" evidence="2">
    <location>
        <begin position="27"/>
        <end position="39"/>
    </location>
</feature>
<accession>A0A8J5V6A4</accession>
<evidence type="ECO:0000256" key="4">
    <source>
        <dbReference type="SAM" id="SignalP"/>
    </source>
</evidence>
<comment type="caution">
    <text evidence="7">The sequence shown here is derived from an EMBL/GenBank/DDBJ whole genome shotgun (WGS) entry which is preliminary data.</text>
</comment>
<feature type="disulfide bond" evidence="2">
    <location>
        <begin position="70"/>
        <end position="82"/>
    </location>
</feature>
<dbReference type="EMBL" id="JAAOIC020000072">
    <property type="protein sequence ID" value="KAG8034098.1"/>
    <property type="molecule type" value="Genomic_DNA"/>
</dbReference>
<feature type="signal peptide" evidence="4">
    <location>
        <begin position="1"/>
        <end position="23"/>
    </location>
</feature>
<feature type="domain" description="Sushi" evidence="6">
    <location>
        <begin position="229"/>
        <end position="301"/>
    </location>
</feature>
<dbReference type="InterPro" id="IPR001254">
    <property type="entry name" value="Trypsin_dom"/>
</dbReference>
<dbReference type="GO" id="GO:0006508">
    <property type="term" value="P:proteolysis"/>
    <property type="evidence" value="ECO:0007669"/>
    <property type="project" value="InterPro"/>
</dbReference>
<dbReference type="InterPro" id="IPR018114">
    <property type="entry name" value="TRYPSIN_HIS"/>
</dbReference>
<feature type="disulfide bond" evidence="2">
    <location>
        <begin position="169"/>
        <end position="187"/>
    </location>
</feature>
<organism evidence="7 8">
    <name type="scientific">Cotesia typhae</name>
    <dbReference type="NCBI Taxonomy" id="2053667"/>
    <lineage>
        <taxon>Eukaryota</taxon>
        <taxon>Metazoa</taxon>
        <taxon>Ecdysozoa</taxon>
        <taxon>Arthropoda</taxon>
        <taxon>Hexapoda</taxon>
        <taxon>Insecta</taxon>
        <taxon>Pterygota</taxon>
        <taxon>Neoptera</taxon>
        <taxon>Endopterygota</taxon>
        <taxon>Hymenoptera</taxon>
        <taxon>Apocrita</taxon>
        <taxon>Ichneumonoidea</taxon>
        <taxon>Braconidae</taxon>
        <taxon>Microgastrinae</taxon>
        <taxon>Cotesia</taxon>
    </lineage>
</organism>
<dbReference type="CDD" id="cd00190">
    <property type="entry name" value="Tryp_SPc"/>
    <property type="match status" value="1"/>
</dbReference>
<evidence type="ECO:0000259" key="5">
    <source>
        <dbReference type="PROSITE" id="PS50240"/>
    </source>
</evidence>
<dbReference type="Pfam" id="PF00089">
    <property type="entry name" value="Trypsin"/>
    <property type="match status" value="1"/>
</dbReference>
<dbReference type="PROSITE" id="PS00134">
    <property type="entry name" value="TRYPSIN_HIS"/>
    <property type="match status" value="1"/>
</dbReference>
<dbReference type="SMART" id="SM00192">
    <property type="entry name" value="LDLa"/>
    <property type="match status" value="4"/>
</dbReference>
<keyword evidence="1 2" id="KW-1015">Disulfide bond</keyword>
<gene>
    <name evidence="7" type="ORF">G9C98_008579</name>
</gene>
<sequence length="672" mass="73954">MNLKVRCVLFSIKIIGLLQLSHSQDTCALNQFRCVNQQCITGEFLCDGKQDCMDGSDETQLECLKTEIICPQYAFRCDYGACIDGDALCNGIDDCVDKSDEKSSRCRGSITNTSVVNSRNCGINQFKCNSGQCIDDIVVCDGSPDCSDQSDETSTTCSSHQCPKFTFQCAYGACIDGDKKCDGIRNCVDGSDEEFILCSEKKNGISSTTQKTKDQVTSTTSSPWIQPQSTCFPPKQPQNGIWKLHKSQCQNNEHCDANENAVMSPGTYLVYSCNPGYELKGSGDIFCGPKSKWSSEPECVEIRCKPLSSVSTIAECDNNNEWISCDVSVPPGTSAKISCRDSYRQDTTVLGLQRDIVRCNAKGQWEPKPIHCIPVCGIRSTSLNPLIVKGGTPNISDFPWHATLYKSESRYDEKMFICGATIIQNDLLITAAHCVYNEQVQRVESPEKFSIATGNIFRDFNSLLHDSRLVHKRNVKNIFIDCNYSGNKGRYTRDIAILQIDKVFTFTQFLVPACLDITNNDHIAIDVGQMGSVAGFGRTEVGPSSGMLQSLTVPVVPLSHCKSASLSNESDVYTTLDKFCAGYTNGSSVCNGDSGGGLVFNNQGLWYLRGIVSVSIGSKISDGIPVCNNNLYSLYTKISSHMSWIQDIIFKLETHKNIPPCDTVSDFSRRLF</sequence>
<protein>
    <submittedName>
        <fullName evidence="7">Uncharacterized protein</fullName>
    </submittedName>
</protein>
<dbReference type="GO" id="GO:0004252">
    <property type="term" value="F:serine-type endopeptidase activity"/>
    <property type="evidence" value="ECO:0007669"/>
    <property type="project" value="InterPro"/>
</dbReference>
<dbReference type="InterPro" id="IPR002172">
    <property type="entry name" value="LDrepeatLR_classA_rpt"/>
</dbReference>
<feature type="chain" id="PRO_5035199086" evidence="4">
    <location>
        <begin position="24"/>
        <end position="672"/>
    </location>
</feature>
<keyword evidence="8" id="KW-1185">Reference proteome</keyword>
<dbReference type="Pfam" id="PF00084">
    <property type="entry name" value="Sushi"/>
    <property type="match status" value="2"/>
</dbReference>
<comment type="caution">
    <text evidence="3">Lacks conserved residue(s) required for the propagation of feature annotation.</text>
</comment>
<evidence type="ECO:0000313" key="7">
    <source>
        <dbReference type="EMBL" id="KAG8034098.1"/>
    </source>
</evidence>
<dbReference type="PANTHER" id="PTHR24252">
    <property type="entry name" value="ACROSIN-RELATED"/>
    <property type="match status" value="1"/>
</dbReference>
<dbReference type="CDD" id="cd00112">
    <property type="entry name" value="LDLa"/>
    <property type="match status" value="4"/>
</dbReference>